<proteinExistence type="predicted"/>
<dbReference type="AlphaFoldDB" id="A0AA40G280"/>
<sequence length="93" mass="10644">QSVFLINCAGLESDFSKITGRQESENNLGVPLRDTRSHPWVLNELLRKRVRRMVRSSMDANSDEFDAEFEIALDKSQGPGGLSFDRKFKGRWV</sequence>
<name>A0AA40G280_9HYME</name>
<feature type="non-terminal residue" evidence="1">
    <location>
        <position position="1"/>
    </location>
</feature>
<dbReference type="EMBL" id="JAHYIQ010000008">
    <property type="protein sequence ID" value="KAK1129711.1"/>
    <property type="molecule type" value="Genomic_DNA"/>
</dbReference>
<reference evidence="1" key="1">
    <citation type="submission" date="2021-10" db="EMBL/GenBank/DDBJ databases">
        <title>Melipona bicolor Genome sequencing and assembly.</title>
        <authorList>
            <person name="Araujo N.S."/>
            <person name="Arias M.C."/>
        </authorList>
    </citation>
    <scope>NUCLEOTIDE SEQUENCE</scope>
    <source>
        <strain evidence="1">USP_2M_L1-L4_2017</strain>
        <tissue evidence="1">Whole body</tissue>
    </source>
</reference>
<protein>
    <submittedName>
        <fullName evidence="1">Uncharacterized protein</fullName>
    </submittedName>
</protein>
<evidence type="ECO:0000313" key="2">
    <source>
        <dbReference type="Proteomes" id="UP001177670"/>
    </source>
</evidence>
<organism evidence="1 2">
    <name type="scientific">Melipona bicolor</name>
    <dbReference type="NCBI Taxonomy" id="60889"/>
    <lineage>
        <taxon>Eukaryota</taxon>
        <taxon>Metazoa</taxon>
        <taxon>Ecdysozoa</taxon>
        <taxon>Arthropoda</taxon>
        <taxon>Hexapoda</taxon>
        <taxon>Insecta</taxon>
        <taxon>Pterygota</taxon>
        <taxon>Neoptera</taxon>
        <taxon>Endopterygota</taxon>
        <taxon>Hymenoptera</taxon>
        <taxon>Apocrita</taxon>
        <taxon>Aculeata</taxon>
        <taxon>Apoidea</taxon>
        <taxon>Anthophila</taxon>
        <taxon>Apidae</taxon>
        <taxon>Melipona</taxon>
    </lineage>
</organism>
<keyword evidence="2" id="KW-1185">Reference proteome</keyword>
<accession>A0AA40G280</accession>
<gene>
    <name evidence="1" type="ORF">K0M31_019426</name>
</gene>
<dbReference type="Proteomes" id="UP001177670">
    <property type="component" value="Unassembled WGS sequence"/>
</dbReference>
<comment type="caution">
    <text evidence="1">The sequence shown here is derived from an EMBL/GenBank/DDBJ whole genome shotgun (WGS) entry which is preliminary data.</text>
</comment>
<evidence type="ECO:0000313" key="1">
    <source>
        <dbReference type="EMBL" id="KAK1129711.1"/>
    </source>
</evidence>